<name>A0A0F9GWS0_9ZZZZ</name>
<reference evidence="1" key="1">
    <citation type="journal article" date="2015" name="Nature">
        <title>Complex archaea that bridge the gap between prokaryotes and eukaryotes.</title>
        <authorList>
            <person name="Spang A."/>
            <person name="Saw J.H."/>
            <person name="Jorgensen S.L."/>
            <person name="Zaremba-Niedzwiedzka K."/>
            <person name="Martijn J."/>
            <person name="Lind A.E."/>
            <person name="van Eijk R."/>
            <person name="Schleper C."/>
            <person name="Guy L."/>
            <person name="Ettema T.J."/>
        </authorList>
    </citation>
    <scope>NUCLEOTIDE SEQUENCE</scope>
</reference>
<dbReference type="AlphaFoldDB" id="A0A0F9GWS0"/>
<proteinExistence type="predicted"/>
<dbReference type="EMBL" id="LAZR01024854">
    <property type="protein sequence ID" value="KKL73790.1"/>
    <property type="molecule type" value="Genomic_DNA"/>
</dbReference>
<protein>
    <submittedName>
        <fullName evidence="1">Uncharacterized protein</fullName>
    </submittedName>
</protein>
<evidence type="ECO:0000313" key="1">
    <source>
        <dbReference type="EMBL" id="KKL73790.1"/>
    </source>
</evidence>
<accession>A0A0F9GWS0</accession>
<organism evidence="1">
    <name type="scientific">marine sediment metagenome</name>
    <dbReference type="NCBI Taxonomy" id="412755"/>
    <lineage>
        <taxon>unclassified sequences</taxon>
        <taxon>metagenomes</taxon>
        <taxon>ecological metagenomes</taxon>
    </lineage>
</organism>
<gene>
    <name evidence="1" type="ORF">LCGC14_2071390</name>
</gene>
<comment type="caution">
    <text evidence="1">The sequence shown here is derived from an EMBL/GenBank/DDBJ whole genome shotgun (WGS) entry which is preliminary data.</text>
</comment>
<sequence length="59" mass="6993">MERLYQVSILKTSYHFVRCTAEEMAEYLSFWNQQGRGGEILATEINLSDFDEINHQYLC</sequence>